<dbReference type="InterPro" id="IPR029063">
    <property type="entry name" value="SAM-dependent_MTases_sf"/>
</dbReference>
<keyword evidence="2 6" id="KW-0698">rRNA processing</keyword>
<dbReference type="GO" id="GO:0070043">
    <property type="term" value="F:rRNA (guanine-N7-)-methyltransferase activity"/>
    <property type="evidence" value="ECO:0007669"/>
    <property type="project" value="UniProtKB-UniRule"/>
</dbReference>
<gene>
    <name evidence="6" type="primary">rsmG</name>
    <name evidence="7" type="ORF">ATO9_19845</name>
</gene>
<evidence type="ECO:0000256" key="3">
    <source>
        <dbReference type="ARBA" id="ARBA00022603"/>
    </source>
</evidence>
<dbReference type="eggNOG" id="COG0357">
    <property type="taxonomic scope" value="Bacteria"/>
</dbReference>
<comment type="similarity">
    <text evidence="6">Belongs to the methyltransferase superfamily. RNA methyltransferase RsmG family.</text>
</comment>
<comment type="catalytic activity">
    <reaction evidence="6">
        <text>guanosine(527) in 16S rRNA + S-adenosyl-L-methionine = N(7)-methylguanosine(527) in 16S rRNA + S-adenosyl-L-homocysteine</text>
        <dbReference type="Rhea" id="RHEA:42732"/>
        <dbReference type="Rhea" id="RHEA-COMP:10209"/>
        <dbReference type="Rhea" id="RHEA-COMP:10210"/>
        <dbReference type="ChEBI" id="CHEBI:57856"/>
        <dbReference type="ChEBI" id="CHEBI:59789"/>
        <dbReference type="ChEBI" id="CHEBI:74269"/>
        <dbReference type="ChEBI" id="CHEBI:74480"/>
        <dbReference type="EC" id="2.1.1.170"/>
    </reaction>
</comment>
<accession>A0A0A0E7U2</accession>
<dbReference type="EC" id="2.1.1.170" evidence="6"/>
<feature type="binding site" evidence="6">
    <location>
        <position position="70"/>
    </location>
    <ligand>
        <name>S-adenosyl-L-methionine</name>
        <dbReference type="ChEBI" id="CHEBI:59789"/>
    </ligand>
</feature>
<sequence>MSGEGIAGLNVSRETMGRLETYLELLAKWNSKINLVSKSTLDHAWTRHFVDSAQLLELAPDDAKIWIDMGSGGGFPGLVIAIIGAELRPALSVTLMESDQRKCAFLRNVLRETGVAAQVLSKRIEQIDPTGADVISARALAPLHVLLGFAVHHGAPNLTALFPKGESWKSEVEAAEREWRFQHEVWPSKTNPEAVVLRIKEIEHV</sequence>
<evidence type="ECO:0000256" key="5">
    <source>
        <dbReference type="ARBA" id="ARBA00022691"/>
    </source>
</evidence>
<feature type="binding site" evidence="6">
    <location>
        <begin position="124"/>
        <end position="125"/>
    </location>
    <ligand>
        <name>S-adenosyl-L-methionine</name>
        <dbReference type="ChEBI" id="CHEBI:59789"/>
    </ligand>
</feature>
<dbReference type="Gene3D" id="3.40.50.150">
    <property type="entry name" value="Vaccinia Virus protein VP39"/>
    <property type="match status" value="1"/>
</dbReference>
<dbReference type="PIRSF" id="PIRSF003078">
    <property type="entry name" value="GidB"/>
    <property type="match status" value="1"/>
</dbReference>
<reference evidence="7 8" key="1">
    <citation type="journal article" date="2015" name="Antonie Van Leeuwenhoek">
        <title>Pseudooceanicola atlanticus gen. nov. sp. nov., isolated from surface seawater of the Atlantic Ocean and reclassification of Oceanicola batsensis, Oceanicola marinus, Oceanicola nitratireducens, Oceanicola nanhaiensis, Oceanicola antarcticus and Oceanicola flagellatus, as Pseudooceanicola batsensis comb. nov., Pseudooceanicola marinus comb. nov., Pseudooceanicola nitratireducens comb. nov., Pseudooceanicola nanhaiensis comb. nov., Pseudooceanicola antarcticus comb. nov., and Pseudooceanicola flagellatus comb. nov.</title>
        <authorList>
            <person name="Lai Q."/>
            <person name="Li G."/>
            <person name="Liu X."/>
            <person name="Du Y."/>
            <person name="Sun F."/>
            <person name="Shao Z."/>
        </authorList>
    </citation>
    <scope>NUCLEOTIDE SEQUENCE [LARGE SCALE GENOMIC DNA]</scope>
    <source>
        <strain evidence="7 8">22II-s11g</strain>
    </source>
</reference>
<evidence type="ECO:0000313" key="8">
    <source>
        <dbReference type="Proteomes" id="UP000030004"/>
    </source>
</evidence>
<dbReference type="PANTHER" id="PTHR31760:SF0">
    <property type="entry name" value="S-ADENOSYL-L-METHIONINE-DEPENDENT METHYLTRANSFERASES SUPERFAMILY PROTEIN"/>
    <property type="match status" value="1"/>
</dbReference>
<dbReference type="Pfam" id="PF02527">
    <property type="entry name" value="GidB"/>
    <property type="match status" value="1"/>
</dbReference>
<keyword evidence="4 6" id="KW-0808">Transferase</keyword>
<dbReference type="SUPFAM" id="SSF53335">
    <property type="entry name" value="S-adenosyl-L-methionine-dependent methyltransferases"/>
    <property type="match status" value="1"/>
</dbReference>
<evidence type="ECO:0000313" key="7">
    <source>
        <dbReference type="EMBL" id="KGM47091.1"/>
    </source>
</evidence>
<dbReference type="NCBIfam" id="TIGR00138">
    <property type="entry name" value="rsmG_gidB"/>
    <property type="match status" value="1"/>
</dbReference>
<dbReference type="InterPro" id="IPR003682">
    <property type="entry name" value="rRNA_ssu_MeTfrase_G"/>
</dbReference>
<evidence type="ECO:0000256" key="4">
    <source>
        <dbReference type="ARBA" id="ARBA00022679"/>
    </source>
</evidence>
<feature type="binding site" evidence="6">
    <location>
        <position position="75"/>
    </location>
    <ligand>
        <name>S-adenosyl-L-methionine</name>
        <dbReference type="ChEBI" id="CHEBI:59789"/>
    </ligand>
</feature>
<comment type="function">
    <text evidence="6">Specifically methylates the N7 position of guanine in position 527 of 16S rRNA.</text>
</comment>
<name>A0A0A0E7U2_9RHOB</name>
<keyword evidence="5 6" id="KW-0949">S-adenosyl-L-methionine</keyword>
<dbReference type="STRING" id="1461694.ATO9_19845"/>
<dbReference type="EMBL" id="AQQX01000014">
    <property type="protein sequence ID" value="KGM47091.1"/>
    <property type="molecule type" value="Genomic_DNA"/>
</dbReference>
<evidence type="ECO:0000256" key="2">
    <source>
        <dbReference type="ARBA" id="ARBA00022552"/>
    </source>
</evidence>
<feature type="binding site" evidence="6">
    <location>
        <position position="138"/>
    </location>
    <ligand>
        <name>S-adenosyl-L-methionine</name>
        <dbReference type="ChEBI" id="CHEBI:59789"/>
    </ligand>
</feature>
<dbReference type="PANTHER" id="PTHR31760">
    <property type="entry name" value="S-ADENOSYL-L-METHIONINE-DEPENDENT METHYLTRANSFERASES SUPERFAMILY PROTEIN"/>
    <property type="match status" value="1"/>
</dbReference>
<keyword evidence="8" id="KW-1185">Reference proteome</keyword>
<dbReference type="AlphaFoldDB" id="A0A0A0E7U2"/>
<proteinExistence type="inferred from homology"/>
<dbReference type="Proteomes" id="UP000030004">
    <property type="component" value="Unassembled WGS sequence"/>
</dbReference>
<evidence type="ECO:0000256" key="1">
    <source>
        <dbReference type="ARBA" id="ARBA00022490"/>
    </source>
</evidence>
<protein>
    <recommendedName>
        <fullName evidence="6">Ribosomal RNA small subunit methyltransferase G</fullName>
        <ecNumber evidence="6">2.1.1.170</ecNumber>
    </recommendedName>
    <alternativeName>
        <fullName evidence="6">16S rRNA 7-methylguanosine methyltransferase</fullName>
        <shortName evidence="6">16S rRNA m7G methyltransferase</shortName>
    </alternativeName>
</protein>
<comment type="caution">
    <text evidence="7">The sequence shown here is derived from an EMBL/GenBank/DDBJ whole genome shotgun (WGS) entry which is preliminary data.</text>
</comment>
<comment type="subcellular location">
    <subcellularLocation>
        <location evidence="6">Cytoplasm</location>
    </subcellularLocation>
</comment>
<dbReference type="HAMAP" id="MF_00074">
    <property type="entry name" value="16SrRNA_methyltr_G"/>
    <property type="match status" value="1"/>
</dbReference>
<organism evidence="7 8">
    <name type="scientific">Pseudooceanicola atlanticus</name>
    <dbReference type="NCBI Taxonomy" id="1461694"/>
    <lineage>
        <taxon>Bacteria</taxon>
        <taxon>Pseudomonadati</taxon>
        <taxon>Pseudomonadota</taxon>
        <taxon>Alphaproteobacteria</taxon>
        <taxon>Rhodobacterales</taxon>
        <taxon>Paracoccaceae</taxon>
        <taxon>Pseudooceanicola</taxon>
    </lineage>
</organism>
<dbReference type="GO" id="GO:0005829">
    <property type="term" value="C:cytosol"/>
    <property type="evidence" value="ECO:0007669"/>
    <property type="project" value="TreeGrafter"/>
</dbReference>
<keyword evidence="1 6" id="KW-0963">Cytoplasm</keyword>
<keyword evidence="3 6" id="KW-0489">Methyltransferase</keyword>
<comment type="caution">
    <text evidence="6">Lacks conserved residue(s) required for the propagation of feature annotation.</text>
</comment>
<evidence type="ECO:0000256" key="6">
    <source>
        <dbReference type="HAMAP-Rule" id="MF_00074"/>
    </source>
</evidence>